<feature type="transmembrane region" description="Helical" evidence="6">
    <location>
        <begin position="260"/>
        <end position="283"/>
    </location>
</feature>
<evidence type="ECO:0000256" key="3">
    <source>
        <dbReference type="ARBA" id="ARBA00022989"/>
    </source>
</evidence>
<feature type="transmembrane region" description="Helical" evidence="6">
    <location>
        <begin position="58"/>
        <end position="77"/>
    </location>
</feature>
<feature type="transmembrane region" description="Helical" evidence="6">
    <location>
        <begin position="214"/>
        <end position="239"/>
    </location>
</feature>
<dbReference type="InterPro" id="IPR020846">
    <property type="entry name" value="MFS_dom"/>
</dbReference>
<evidence type="ECO:0000256" key="1">
    <source>
        <dbReference type="ARBA" id="ARBA00004141"/>
    </source>
</evidence>
<dbReference type="PROSITE" id="PS50850">
    <property type="entry name" value="MFS"/>
    <property type="match status" value="1"/>
</dbReference>
<feature type="transmembrane region" description="Helical" evidence="6">
    <location>
        <begin position="295"/>
        <end position="318"/>
    </location>
</feature>
<accession>A0ABR3X2F8</accession>
<feature type="domain" description="Major facilitator superfamily (MFS) profile" evidence="7">
    <location>
        <begin position="1"/>
        <end position="482"/>
    </location>
</feature>
<feature type="transmembrane region" description="Helical" evidence="6">
    <location>
        <begin position="146"/>
        <end position="164"/>
    </location>
</feature>
<feature type="transmembrane region" description="Helical" evidence="6">
    <location>
        <begin position="392"/>
        <end position="415"/>
    </location>
</feature>
<keyword evidence="3 6" id="KW-1133">Transmembrane helix</keyword>
<feature type="compositionally biased region" description="Basic and acidic residues" evidence="5">
    <location>
        <begin position="483"/>
        <end position="503"/>
    </location>
</feature>
<keyword evidence="4 6" id="KW-0472">Membrane</keyword>
<dbReference type="PANTHER" id="PTHR23501:SF43">
    <property type="entry name" value="MULTIDRUG TRANSPORTER, PUTATIVE (AFU_ORTHOLOGUE AFUA_6G03040)-RELATED"/>
    <property type="match status" value="1"/>
</dbReference>
<comment type="subcellular location">
    <subcellularLocation>
        <location evidence="1">Membrane</location>
        <topology evidence="1">Multi-pass membrane protein</topology>
    </subcellularLocation>
</comment>
<feature type="transmembrane region" description="Helical" evidence="6">
    <location>
        <begin position="356"/>
        <end position="380"/>
    </location>
</feature>
<gene>
    <name evidence="8" type="ORF">Daus18300_005339</name>
</gene>
<reference evidence="8 9" key="1">
    <citation type="journal article" date="2024" name="IMA Fungus">
        <title>IMA Genome - F19 : A genome assembly and annotation guide to empower mycologists, including annotated draft genome sequences of Ceratocystis pirilliformis, Diaporthe australafricana, Fusarium ophioides, Paecilomyces lecythidis, and Sporothrix stenoceras.</title>
        <authorList>
            <person name="Aylward J."/>
            <person name="Wilson A.M."/>
            <person name="Visagie C.M."/>
            <person name="Spraker J."/>
            <person name="Barnes I."/>
            <person name="Buitendag C."/>
            <person name="Ceriani C."/>
            <person name="Del Mar Angel L."/>
            <person name="du Plessis D."/>
            <person name="Fuchs T."/>
            <person name="Gasser K."/>
            <person name="Kramer D."/>
            <person name="Li W."/>
            <person name="Munsamy K."/>
            <person name="Piso A."/>
            <person name="Price J.L."/>
            <person name="Sonnekus B."/>
            <person name="Thomas C."/>
            <person name="van der Nest A."/>
            <person name="van Dijk A."/>
            <person name="van Heerden A."/>
            <person name="van Vuuren N."/>
            <person name="Yilmaz N."/>
            <person name="Duong T.A."/>
            <person name="van der Merwe N.A."/>
            <person name="Wingfield M.J."/>
            <person name="Wingfield B.D."/>
        </authorList>
    </citation>
    <scope>NUCLEOTIDE SEQUENCE [LARGE SCALE GENOMIC DNA]</scope>
    <source>
        <strain evidence="8 9">CMW 18300</strain>
    </source>
</reference>
<evidence type="ECO:0000313" key="8">
    <source>
        <dbReference type="EMBL" id="KAL1869878.1"/>
    </source>
</evidence>
<protein>
    <recommendedName>
        <fullName evidence="7">Major facilitator superfamily (MFS) profile domain-containing protein</fullName>
    </recommendedName>
</protein>
<feature type="region of interest" description="Disordered" evidence="5">
    <location>
        <begin position="483"/>
        <end position="513"/>
    </location>
</feature>
<comment type="caution">
    <text evidence="8">The sequence shown here is derived from an EMBL/GenBank/DDBJ whole genome shotgun (WGS) entry which is preliminary data.</text>
</comment>
<dbReference type="Gene3D" id="1.20.1250.20">
    <property type="entry name" value="MFS general substrate transporter like domains"/>
    <property type="match status" value="1"/>
</dbReference>
<dbReference type="InterPro" id="IPR011701">
    <property type="entry name" value="MFS"/>
</dbReference>
<dbReference type="Gene3D" id="1.20.1720.10">
    <property type="entry name" value="Multidrug resistance protein D"/>
    <property type="match status" value="1"/>
</dbReference>
<keyword evidence="9" id="KW-1185">Reference proteome</keyword>
<dbReference type="EMBL" id="JAWRVE010000039">
    <property type="protein sequence ID" value="KAL1869878.1"/>
    <property type="molecule type" value="Genomic_DNA"/>
</dbReference>
<dbReference type="InterPro" id="IPR036259">
    <property type="entry name" value="MFS_trans_sf"/>
</dbReference>
<feature type="transmembrane region" description="Helical" evidence="6">
    <location>
        <begin position="83"/>
        <end position="104"/>
    </location>
</feature>
<dbReference type="SUPFAM" id="SSF103473">
    <property type="entry name" value="MFS general substrate transporter"/>
    <property type="match status" value="1"/>
</dbReference>
<feature type="transmembrane region" description="Helical" evidence="6">
    <location>
        <begin position="116"/>
        <end position="134"/>
    </location>
</feature>
<name>A0ABR3X2F8_9PEZI</name>
<keyword evidence="2 6" id="KW-0812">Transmembrane</keyword>
<proteinExistence type="predicted"/>
<feature type="transmembrane region" description="Helical" evidence="6">
    <location>
        <begin position="185"/>
        <end position="202"/>
    </location>
</feature>
<dbReference type="PANTHER" id="PTHR23501">
    <property type="entry name" value="MAJOR FACILITATOR SUPERFAMILY"/>
    <property type="match status" value="1"/>
</dbReference>
<organism evidence="8 9">
    <name type="scientific">Diaporthe australafricana</name>
    <dbReference type="NCBI Taxonomy" id="127596"/>
    <lineage>
        <taxon>Eukaryota</taxon>
        <taxon>Fungi</taxon>
        <taxon>Dikarya</taxon>
        <taxon>Ascomycota</taxon>
        <taxon>Pezizomycotina</taxon>
        <taxon>Sordariomycetes</taxon>
        <taxon>Sordariomycetidae</taxon>
        <taxon>Diaporthales</taxon>
        <taxon>Diaporthaceae</taxon>
        <taxon>Diaporthe</taxon>
    </lineage>
</organism>
<dbReference type="Proteomes" id="UP001583177">
    <property type="component" value="Unassembled WGS sequence"/>
</dbReference>
<feature type="transmembrane region" description="Helical" evidence="6">
    <location>
        <begin position="28"/>
        <end position="46"/>
    </location>
</feature>
<evidence type="ECO:0000256" key="4">
    <source>
        <dbReference type="ARBA" id="ARBA00023136"/>
    </source>
</evidence>
<evidence type="ECO:0000259" key="7">
    <source>
        <dbReference type="PROSITE" id="PS50850"/>
    </source>
</evidence>
<evidence type="ECO:0000256" key="5">
    <source>
        <dbReference type="SAM" id="MobiDB-lite"/>
    </source>
</evidence>
<dbReference type="Pfam" id="PF07690">
    <property type="entry name" value="MFS_1"/>
    <property type="match status" value="1"/>
</dbReference>
<evidence type="ECO:0000256" key="2">
    <source>
        <dbReference type="ARBA" id="ARBA00022692"/>
    </source>
</evidence>
<evidence type="ECO:0000256" key="6">
    <source>
        <dbReference type="SAM" id="Phobius"/>
    </source>
</evidence>
<evidence type="ECO:0000313" key="9">
    <source>
        <dbReference type="Proteomes" id="UP001583177"/>
    </source>
</evidence>
<sequence length="513" mass="55770">MALSMIDASIVATSLYTIGSEFRDMEQINWVALAYTLAFLGSAAFFSRMADVVGRRNAFIAAFFIFFSFSLGCGFSQDLHTLVACRAFQGIGGSGLFSVTMIVFPEVSPPKARNYIAPLIGMVISTSGVLGPILGGLFTDYATWRWVFWMNGPIGFLSMVLFYLSWPEDKYLPTIRKRSWKDLDFLGSLLVITASVLVVFAFQNAGFSQVENPWARAVFIGPLVAGLICWISLFAWEGAFERLWSKKMAALPLVLIRNRVFTAVILNTMFLGFSYLATLYAVPLRLQVVNGKSPVISGVMMLPMLGATGIGSVLTGALSKSRNRLFETMMAATVLVTLGLALETTVSDSTEVEPKFLGFLVFVGLGYGMITSSATIFTALEAPITEHAPAQGVIAQSRMLGGSIGIAMSSAILAVEQRKQIDPMSELSARSSLGNGHPTLMPTPDDAVRKAYNDSFTQTMQVCAIVASIGVLLTMGTYRRNRGSLEDQRDRQIRSENERREAETAGSQSSAES</sequence>